<sequence length="1589" mass="175557">MSSTATVDTSSALSPTEALRRSKRNKFHLDVAAIHSSHPERKRNAAGSLTPVESDSHDENADAETPTAAAGGSSKRQRRTVPNRDASYIYDDEDDEYDLGKSGLLGTHFCNKCPARFETKPGLANHLKLHQGERRKNACDLCDFSSGTVKALRQHKRVHERFGVAPMTGISSSSSSSSASVLSASSSIDLGCSSSANGSATVQQTPSSSKPSTATPSPGAVNTPPALSPVIGKKEASSITASKSHARSDSSSVSPKSNKLSTPARIRNNKKKRKKCPDCPFAARSMKRMENHLQGHERTNGYKCTYCSFKSISAGFLQRHINLHENGSAVDKKDSRSKTGRVRAGKNAKAGKSRKVPVPVNRWAKYKPKWKKFQSPTIALPKFFEQKTKNLKQCPEKDCKFVCASLSVLTNHKIRQHMAKHAVTRLWCRLCGRTCKDRTALFLHKKWKHSWKNRKPHKMHVPFMLLEAVGRDYMKAYFGNCINSLSTSPTSPPPFADPSFVPISSHTSAQPKKSRSSPSIQFSVSGSGTPTLVKDEIKTELSSRSATPAPVVVQTVQMQPPPIPASVSAPCPVSVSTPLPSTPQPVAVPSTPPACATSIPSTSSSSSSSAANSGNKDDEEAGDYKCGMCPYTTINNSRLDRHLIKHAVKSNFQCPHCSFSCRGEDLIHQHIRLHVNDQQQKQMQMQAQMQQCPQPVTTSVLVPASPFILSQSPTTCQAFSLPPTTSAMLSSPYAISHLVAQTPTMGGNTSVAQALQSVAKSMRVALQAAAAVNLPPPPPTTSADLDYLNQFGGIGHNKSPVPAPTAANGQMHNGTKEEEYIEVDVKKELYTGYFPKLKKKWFINMKKDIAPSDMKKIKRCPECPYFTKYPCDLRTHLEMHTTKQQSQFKCTLCTYTTKRSMSLRGHILMHNEENIDAAQFRVRRIRLANGKTIGLKKGAGLNRHYACLQCPYVSRYITALWLHFRHHDSAVKWIYTCSSCGYGSNSMTNVEEHHVYHPESASFTKTLNGMAFGADAARKELKVAIPFDKASSHSNSGEGTPRQTDETQWNLLVADELDDSSTLYKCKECPFAHKSYQRVWTHQQKHRKPNRFMCDKCSYNTGTESSLSEHLIVHSQIYAKRYENRHFLYIGRNIKTSGVNLAAGGVHTVGSELARSTHSSTAPSPSSTPLPPILNSASCSNLTFLAASMSSTPPPSASTPKGDKKDVNNGNAPPVLDSQLKTDSPENQPHDLLFSPLPPVLVKEEDTLPIDAKEQLETPQRHNLNNGIVTPSMVMDSLVKMGNLLKIDISRTIEVLANDDNTTIRKLIEKEKNAQNTHQCPDCPFSDPDSVVFQLHRDLHGGKSRAFACNICDYSCYSADALYRHISLHIPPQSPNSSAKKRLLGKRRFQQSEPIPNGAKHFACNSCSFKTMSEANYAKHRIDHAQQMQIRLVSQIKRAAIQEESGKAKVKRPAKKSDRDHTCRKCSFRCETFVAFVKHSEMHGMKDTKSIVDFHEQNHHLDVSLTTLKKNAILAPENVKVPVEVTPEERVRLAGGQEFRCKRCKFITYDVVSFARHWADLHLDNEADRQFLREIKMDIVSVDAITQNT</sequence>
<gene>
    <name evidence="8" type="ORF">WR25_19804</name>
</gene>
<comment type="caution">
    <text evidence="8">The sequence shown here is derived from an EMBL/GenBank/DDBJ whole genome shotgun (WGS) entry which is preliminary data.</text>
</comment>
<dbReference type="SMART" id="SM00355">
    <property type="entry name" value="ZnF_C2H2"/>
    <property type="match status" value="19"/>
</dbReference>
<feature type="compositionally biased region" description="Basic residues" evidence="6">
    <location>
        <begin position="338"/>
        <end position="355"/>
    </location>
</feature>
<feature type="compositionally biased region" description="Polar residues" evidence="6">
    <location>
        <begin position="502"/>
        <end position="530"/>
    </location>
</feature>
<feature type="domain" description="C2H2-type" evidence="7">
    <location>
        <begin position="888"/>
        <end position="915"/>
    </location>
</feature>
<dbReference type="Proteomes" id="UP000218231">
    <property type="component" value="Unassembled WGS sequence"/>
</dbReference>
<dbReference type="InterPro" id="IPR050688">
    <property type="entry name" value="Zinc_finger/UBP_domain"/>
</dbReference>
<feature type="region of interest" description="Disordered" evidence="6">
    <location>
        <begin position="1187"/>
        <end position="1235"/>
    </location>
</feature>
<feature type="domain" description="C2H2-type" evidence="7">
    <location>
        <begin position="1092"/>
        <end position="1115"/>
    </location>
</feature>
<evidence type="ECO:0000256" key="3">
    <source>
        <dbReference type="ARBA" id="ARBA00022771"/>
    </source>
</evidence>
<dbReference type="PANTHER" id="PTHR24403">
    <property type="entry name" value="ZINC FINGER PROTEIN"/>
    <property type="match status" value="1"/>
</dbReference>
<feature type="region of interest" description="Disordered" evidence="6">
    <location>
        <begin position="496"/>
        <end position="531"/>
    </location>
</feature>
<dbReference type="GO" id="GO:0045944">
    <property type="term" value="P:positive regulation of transcription by RNA polymerase II"/>
    <property type="evidence" value="ECO:0007669"/>
    <property type="project" value="TreeGrafter"/>
</dbReference>
<feature type="domain" description="C2H2-type" evidence="7">
    <location>
        <begin position="652"/>
        <end position="679"/>
    </location>
</feature>
<evidence type="ECO:0000256" key="1">
    <source>
        <dbReference type="ARBA" id="ARBA00022723"/>
    </source>
</evidence>
<dbReference type="InterPro" id="IPR013087">
    <property type="entry name" value="Znf_C2H2_type"/>
</dbReference>
<feature type="compositionally biased region" description="Low complexity" evidence="6">
    <location>
        <begin position="593"/>
        <end position="613"/>
    </location>
</feature>
<keyword evidence="2" id="KW-0677">Repeat</keyword>
<name>A0A2A2KWJ1_9BILA</name>
<evidence type="ECO:0000256" key="4">
    <source>
        <dbReference type="ARBA" id="ARBA00022833"/>
    </source>
</evidence>
<keyword evidence="1" id="KW-0479">Metal-binding</keyword>
<dbReference type="Gene3D" id="3.30.160.60">
    <property type="entry name" value="Classic Zinc Finger"/>
    <property type="match status" value="7"/>
</dbReference>
<dbReference type="GO" id="GO:0005634">
    <property type="term" value="C:nucleus"/>
    <property type="evidence" value="ECO:0007669"/>
    <property type="project" value="TreeGrafter"/>
</dbReference>
<dbReference type="OrthoDB" id="5815677at2759"/>
<feature type="region of interest" description="Disordered" evidence="6">
    <location>
        <begin position="328"/>
        <end position="355"/>
    </location>
</feature>
<feature type="region of interest" description="Disordered" evidence="6">
    <location>
        <begin position="196"/>
        <end position="278"/>
    </location>
</feature>
<evidence type="ECO:0000313" key="9">
    <source>
        <dbReference type="Proteomes" id="UP000218231"/>
    </source>
</evidence>
<evidence type="ECO:0000256" key="2">
    <source>
        <dbReference type="ARBA" id="ARBA00022737"/>
    </source>
</evidence>
<evidence type="ECO:0000259" key="7">
    <source>
        <dbReference type="PROSITE" id="PS50157"/>
    </source>
</evidence>
<proteinExistence type="predicted"/>
<feature type="region of interest" description="Disordered" evidence="6">
    <location>
        <begin position="582"/>
        <end position="622"/>
    </location>
</feature>
<feature type="compositionally biased region" description="Low complexity" evidence="6">
    <location>
        <begin position="1156"/>
        <end position="1165"/>
    </location>
</feature>
<keyword evidence="4" id="KW-0862">Zinc</keyword>
<evidence type="ECO:0000256" key="6">
    <source>
        <dbReference type="SAM" id="MobiDB-lite"/>
    </source>
</evidence>
<feature type="compositionally biased region" description="Low complexity" evidence="6">
    <location>
        <begin position="249"/>
        <end position="261"/>
    </location>
</feature>
<protein>
    <recommendedName>
        <fullName evidence="7">C2H2-type domain-containing protein</fullName>
    </recommendedName>
</protein>
<feature type="region of interest" description="Disordered" evidence="6">
    <location>
        <begin position="1"/>
        <end position="87"/>
    </location>
</feature>
<organism evidence="8 9">
    <name type="scientific">Diploscapter pachys</name>
    <dbReference type="NCBI Taxonomy" id="2018661"/>
    <lineage>
        <taxon>Eukaryota</taxon>
        <taxon>Metazoa</taxon>
        <taxon>Ecdysozoa</taxon>
        <taxon>Nematoda</taxon>
        <taxon>Chromadorea</taxon>
        <taxon>Rhabditida</taxon>
        <taxon>Rhabditina</taxon>
        <taxon>Rhabditomorpha</taxon>
        <taxon>Rhabditoidea</taxon>
        <taxon>Rhabditidae</taxon>
        <taxon>Diploscapter</taxon>
    </lineage>
</organism>
<evidence type="ECO:0000256" key="5">
    <source>
        <dbReference type="PROSITE-ProRule" id="PRU00042"/>
    </source>
</evidence>
<keyword evidence="3 5" id="KW-0863">Zinc-finger</keyword>
<evidence type="ECO:0000313" key="8">
    <source>
        <dbReference type="EMBL" id="PAV78314.1"/>
    </source>
</evidence>
<keyword evidence="9" id="KW-1185">Reference proteome</keyword>
<feature type="domain" description="C2H2-type" evidence="7">
    <location>
        <begin position="108"/>
        <end position="135"/>
    </location>
</feature>
<dbReference type="PROSITE" id="PS00028">
    <property type="entry name" value="ZINC_FINGER_C2H2_1"/>
    <property type="match status" value="4"/>
</dbReference>
<dbReference type="PANTHER" id="PTHR24403:SF62">
    <property type="entry name" value="ZINC FINGER PROTEIN 827"/>
    <property type="match status" value="1"/>
</dbReference>
<dbReference type="PROSITE" id="PS50157">
    <property type="entry name" value="ZINC_FINGER_C2H2_2"/>
    <property type="match status" value="5"/>
</dbReference>
<reference evidence="8 9" key="1">
    <citation type="journal article" date="2017" name="Curr. Biol.">
        <title>Genome architecture and evolution of a unichromosomal asexual nematode.</title>
        <authorList>
            <person name="Fradin H."/>
            <person name="Zegar C."/>
            <person name="Gutwein M."/>
            <person name="Lucas J."/>
            <person name="Kovtun M."/>
            <person name="Corcoran D."/>
            <person name="Baugh L.R."/>
            <person name="Kiontke K."/>
            <person name="Gunsalus K."/>
            <person name="Fitch D.H."/>
            <person name="Piano F."/>
        </authorList>
    </citation>
    <scope>NUCLEOTIDE SEQUENCE [LARGE SCALE GENOMIC DNA]</scope>
    <source>
        <strain evidence="8">PF1309</strain>
    </source>
</reference>
<dbReference type="EMBL" id="LIAE01007577">
    <property type="protein sequence ID" value="PAV78314.1"/>
    <property type="molecule type" value="Genomic_DNA"/>
</dbReference>
<accession>A0A2A2KWJ1</accession>
<dbReference type="GO" id="GO:0008270">
    <property type="term" value="F:zinc ion binding"/>
    <property type="evidence" value="ECO:0007669"/>
    <property type="project" value="UniProtKB-KW"/>
</dbReference>
<feature type="region of interest" description="Disordered" evidence="6">
    <location>
        <begin position="1154"/>
        <end position="1173"/>
    </location>
</feature>
<dbReference type="STRING" id="2018661.A0A2A2KWJ1"/>
<dbReference type="SUPFAM" id="SSF57667">
    <property type="entry name" value="beta-beta-alpha zinc fingers"/>
    <property type="match status" value="4"/>
</dbReference>
<feature type="compositionally biased region" description="Polar residues" evidence="6">
    <location>
        <begin position="1"/>
        <end position="14"/>
    </location>
</feature>
<feature type="compositionally biased region" description="Low complexity" evidence="6">
    <location>
        <begin position="205"/>
        <end position="218"/>
    </location>
</feature>
<feature type="domain" description="C2H2-type" evidence="7">
    <location>
        <begin position="426"/>
        <end position="454"/>
    </location>
</feature>
<dbReference type="InterPro" id="IPR036236">
    <property type="entry name" value="Znf_C2H2_sf"/>
</dbReference>